<dbReference type="EMBL" id="BNAY01000003">
    <property type="protein sequence ID" value="GHH16303.1"/>
    <property type="molecule type" value="Genomic_DNA"/>
</dbReference>
<keyword evidence="2" id="KW-1185">Reference proteome</keyword>
<dbReference type="RefSeq" id="WP_191255247.1">
    <property type="nucleotide sequence ID" value="NZ_BNAY01000003.1"/>
</dbReference>
<evidence type="ECO:0000313" key="1">
    <source>
        <dbReference type="EMBL" id="GHH16303.1"/>
    </source>
</evidence>
<dbReference type="Proteomes" id="UP000635387">
    <property type="component" value="Unassembled WGS sequence"/>
</dbReference>
<name>A0ABQ3LHI0_9PSEU</name>
<sequence length="111" mass="12342">MALLRKGSRRIVVDDTAYRWIVRRKPTYSQEDGCPLSYAVELEDARGAVLVVQTDHAHPLNYRGFPSKAVLPSDVERAIRLALERGWEPTAPGAQFPLDLAAGRSLRGRAT</sequence>
<reference evidence="2" key="1">
    <citation type="journal article" date="2019" name="Int. J. Syst. Evol. Microbiol.">
        <title>The Global Catalogue of Microorganisms (GCM) 10K type strain sequencing project: providing services to taxonomists for standard genome sequencing and annotation.</title>
        <authorList>
            <consortium name="The Broad Institute Genomics Platform"/>
            <consortium name="The Broad Institute Genome Sequencing Center for Infectious Disease"/>
            <person name="Wu L."/>
            <person name="Ma J."/>
        </authorList>
    </citation>
    <scope>NUCLEOTIDE SEQUENCE [LARGE SCALE GENOMIC DNA]</scope>
    <source>
        <strain evidence="2">CGMCC 4.7683</strain>
    </source>
</reference>
<accession>A0ABQ3LHI0</accession>
<organism evidence="1 2">
    <name type="scientific">Amycolatopsis oliviviridis</name>
    <dbReference type="NCBI Taxonomy" id="1471590"/>
    <lineage>
        <taxon>Bacteria</taxon>
        <taxon>Bacillati</taxon>
        <taxon>Actinomycetota</taxon>
        <taxon>Actinomycetes</taxon>
        <taxon>Pseudonocardiales</taxon>
        <taxon>Pseudonocardiaceae</taxon>
        <taxon>Amycolatopsis</taxon>
    </lineage>
</organism>
<protein>
    <submittedName>
        <fullName evidence="1">Uncharacterized protein</fullName>
    </submittedName>
</protein>
<comment type="caution">
    <text evidence="1">The sequence shown here is derived from an EMBL/GenBank/DDBJ whole genome shotgun (WGS) entry which is preliminary data.</text>
</comment>
<proteinExistence type="predicted"/>
<evidence type="ECO:0000313" key="2">
    <source>
        <dbReference type="Proteomes" id="UP000635387"/>
    </source>
</evidence>
<gene>
    <name evidence="1" type="ORF">GCM10017790_31760</name>
</gene>